<gene>
    <name evidence="2" type="ORF">GGR90_002749</name>
</gene>
<keyword evidence="2" id="KW-0269">Exonuclease</keyword>
<keyword evidence="3" id="KW-1185">Reference proteome</keyword>
<evidence type="ECO:0000313" key="2">
    <source>
        <dbReference type="EMBL" id="NJB90555.1"/>
    </source>
</evidence>
<organism evidence="2 3">
    <name type="scientific">Sphingopyxis italica</name>
    <dbReference type="NCBI Taxonomy" id="1129133"/>
    <lineage>
        <taxon>Bacteria</taxon>
        <taxon>Pseudomonadati</taxon>
        <taxon>Pseudomonadota</taxon>
        <taxon>Alphaproteobacteria</taxon>
        <taxon>Sphingomonadales</taxon>
        <taxon>Sphingomonadaceae</taxon>
        <taxon>Sphingopyxis</taxon>
    </lineage>
</organism>
<sequence length="86" mass="9608">MNVPAKRIDDSELEMALADLEVARTFKDAADLFLEGAQSVVRPDGDAPNKVLLWDLHKAETLLSEMICRIERAEKRIEQVMKAVAA</sequence>
<reference evidence="2 3" key="1">
    <citation type="submission" date="2020-03" db="EMBL/GenBank/DDBJ databases">
        <title>Genomic Encyclopedia of Type Strains, Phase IV (KMG-IV): sequencing the most valuable type-strain genomes for metagenomic binning, comparative biology and taxonomic classification.</title>
        <authorList>
            <person name="Goeker M."/>
        </authorList>
    </citation>
    <scope>NUCLEOTIDE SEQUENCE [LARGE SCALE GENOMIC DNA]</scope>
    <source>
        <strain evidence="2 3">DSM 25229</strain>
    </source>
</reference>
<keyword evidence="2" id="KW-0540">Nuclease</keyword>
<dbReference type="Proteomes" id="UP000535078">
    <property type="component" value="Unassembled WGS sequence"/>
</dbReference>
<feature type="coiled-coil region" evidence="1">
    <location>
        <begin position="56"/>
        <end position="83"/>
    </location>
</feature>
<accession>A0A7X5XSP1</accession>
<dbReference type="EMBL" id="JAATIT010000003">
    <property type="protein sequence ID" value="NJB90555.1"/>
    <property type="molecule type" value="Genomic_DNA"/>
</dbReference>
<evidence type="ECO:0000313" key="3">
    <source>
        <dbReference type="Proteomes" id="UP000535078"/>
    </source>
</evidence>
<evidence type="ECO:0000256" key="1">
    <source>
        <dbReference type="SAM" id="Coils"/>
    </source>
</evidence>
<comment type="caution">
    <text evidence="2">The sequence shown here is derived from an EMBL/GenBank/DDBJ whole genome shotgun (WGS) entry which is preliminary data.</text>
</comment>
<keyword evidence="1" id="KW-0175">Coiled coil</keyword>
<dbReference type="GO" id="GO:0004527">
    <property type="term" value="F:exonuclease activity"/>
    <property type="evidence" value="ECO:0007669"/>
    <property type="project" value="UniProtKB-KW"/>
</dbReference>
<name>A0A7X5XSP1_9SPHN</name>
<dbReference type="AlphaFoldDB" id="A0A7X5XSP1"/>
<protein>
    <submittedName>
        <fullName evidence="2">Exonuclease VII small subunit</fullName>
    </submittedName>
</protein>
<proteinExistence type="predicted"/>
<dbReference type="RefSeq" id="WP_167921984.1">
    <property type="nucleotide sequence ID" value="NZ_JAATIT010000003.1"/>
</dbReference>
<keyword evidence="2" id="KW-0378">Hydrolase</keyword>